<protein>
    <submittedName>
        <fullName evidence="3">T9SS type A sorting domain-containing protein</fullName>
    </submittedName>
</protein>
<dbReference type="EMBL" id="VCEI01000011">
    <property type="protein sequence ID" value="TLU96461.1"/>
    <property type="molecule type" value="Genomic_DNA"/>
</dbReference>
<dbReference type="PANTHER" id="PTHR42754:SF1">
    <property type="entry name" value="LIPOPROTEIN"/>
    <property type="match status" value="1"/>
</dbReference>
<evidence type="ECO:0000313" key="3">
    <source>
        <dbReference type="EMBL" id="TLU96461.1"/>
    </source>
</evidence>
<keyword evidence="1" id="KW-0732">Signal</keyword>
<dbReference type="NCBIfam" id="TIGR04183">
    <property type="entry name" value="Por_Secre_tail"/>
    <property type="match status" value="1"/>
</dbReference>
<feature type="signal peptide" evidence="1">
    <location>
        <begin position="1"/>
        <end position="28"/>
    </location>
</feature>
<evidence type="ECO:0000313" key="4">
    <source>
        <dbReference type="Proteomes" id="UP000309788"/>
    </source>
</evidence>
<dbReference type="AlphaFoldDB" id="A0A5R9KJR7"/>
<sequence length="622" mass="68042">MNLMTRLFHFTLSLFTPAFLICSTHLFAQSGMLDASFGQNGKVVTDVDQTRNIATSVLVQDDGKIIMAGYCTPVDYNAYFTLVRYNSDGSIDNSFGNFGVVKTIVGIDEDIPYSVVIQPDGKIIAAGYSWNGTNYDFAMVRYNSNGSRDLGFGTGGVVTTDFNNTNEKANKVLLQPDGKIIVGGYSGDLSNTDLDLAMARYNNDGSLDSNFGINGRRISHVGILGSWQSIRAMELQVNGKIVVAGFTEVYDEINDTFNNIFLISRFEVDGQMDYSFGTNGIVKTTLGKWDVAVSLKIQADGKIITTGTTKAVKIGGFDDFALVRYNSNGSIDNTFGNNGIVLTTFDNTDDVPASVVLQTDGKILAFGFTARNNGTTLDFALARYNTDGTLDNSFGANGKVITDFAGNWDFGTSMALQKNGKIVVAGYTKNGSDYNFALARYMNDVVLPVELISFTAKAVERNVQLDWKTASEENSKSFEVQRSYNGKQWLTIGSVQSAGNSQVNSHYTFTDSAAMKGRNLYRLKMIDQDQTFTYSRIQNVDVEISGSTFSVYPNPSHEKIYIEAADKNIIKSLTLLNTGGKQVFKSEVPVSEIDLRHLQTGLYTLVIIKQDGSGSTHQIVKK</sequence>
<dbReference type="OrthoDB" id="9805017at2"/>
<dbReference type="Proteomes" id="UP000309788">
    <property type="component" value="Unassembled WGS sequence"/>
</dbReference>
<dbReference type="PANTHER" id="PTHR42754">
    <property type="entry name" value="ENDOGLUCANASE"/>
    <property type="match status" value="1"/>
</dbReference>
<proteinExistence type="predicted"/>
<evidence type="ECO:0000256" key="1">
    <source>
        <dbReference type="SAM" id="SignalP"/>
    </source>
</evidence>
<feature type="domain" description="Secretion system C-terminal sorting" evidence="2">
    <location>
        <begin position="551"/>
        <end position="615"/>
    </location>
</feature>
<organism evidence="3 4">
    <name type="scientific">Dyadobacter sediminis</name>
    <dbReference type="NCBI Taxonomy" id="1493691"/>
    <lineage>
        <taxon>Bacteria</taxon>
        <taxon>Pseudomonadati</taxon>
        <taxon>Bacteroidota</taxon>
        <taxon>Cytophagia</taxon>
        <taxon>Cytophagales</taxon>
        <taxon>Spirosomataceae</taxon>
        <taxon>Dyadobacter</taxon>
    </lineage>
</organism>
<accession>A0A5R9KJR7</accession>
<keyword evidence="4" id="KW-1185">Reference proteome</keyword>
<name>A0A5R9KJR7_9BACT</name>
<comment type="caution">
    <text evidence="3">The sequence shown here is derived from an EMBL/GenBank/DDBJ whole genome shotgun (WGS) entry which is preliminary data.</text>
</comment>
<dbReference type="Gene3D" id="2.80.10.50">
    <property type="match status" value="3"/>
</dbReference>
<feature type="chain" id="PRO_5024429100" evidence="1">
    <location>
        <begin position="29"/>
        <end position="622"/>
    </location>
</feature>
<dbReference type="Pfam" id="PF17164">
    <property type="entry name" value="DUF5122"/>
    <property type="match status" value="6"/>
</dbReference>
<dbReference type="InterPro" id="IPR013431">
    <property type="entry name" value="Delta_60_rpt"/>
</dbReference>
<reference evidence="3 4" key="1">
    <citation type="submission" date="2019-05" db="EMBL/GenBank/DDBJ databases">
        <authorList>
            <person name="Qu J.-H."/>
        </authorList>
    </citation>
    <scope>NUCLEOTIDE SEQUENCE [LARGE SCALE GENOMIC DNA]</scope>
    <source>
        <strain evidence="3 4">Z12</strain>
    </source>
</reference>
<dbReference type="Pfam" id="PF18962">
    <property type="entry name" value="Por_Secre_tail"/>
    <property type="match status" value="1"/>
</dbReference>
<dbReference type="NCBIfam" id="TIGR02608">
    <property type="entry name" value="delta_60_rpt"/>
    <property type="match status" value="7"/>
</dbReference>
<gene>
    <name evidence="3" type="ORF">FEM55_04830</name>
</gene>
<dbReference type="InterPro" id="IPR026444">
    <property type="entry name" value="Secre_tail"/>
</dbReference>
<evidence type="ECO:0000259" key="2">
    <source>
        <dbReference type="Pfam" id="PF18962"/>
    </source>
</evidence>